<name>A0A0L9TVC4_PHAAN</name>
<dbReference type="Gramene" id="KOM34533">
    <property type="protein sequence ID" value="KOM34533"/>
    <property type="gene ID" value="LR48_Vigan02g068300"/>
</dbReference>
<proteinExistence type="predicted"/>
<sequence>MQVVNLVESLSKRKNPSAWLRWFEMCEQVTLPGNLKMSLIELAIRSSYKWDSEIGAIMFGVIVVGIENLVHRIGCLIQDWRIGSWKIVVNLVRIGVDYNSAVILKNYAITVIDRSVLNCRGSSRPDANTRSQ</sequence>
<dbReference type="AlphaFoldDB" id="A0A0L9TVC4"/>
<reference evidence="2" key="1">
    <citation type="journal article" date="2015" name="Proc. Natl. Acad. Sci. U.S.A.">
        <title>Genome sequencing of adzuki bean (Vigna angularis) provides insight into high starch and low fat accumulation and domestication.</title>
        <authorList>
            <person name="Yang K."/>
            <person name="Tian Z."/>
            <person name="Chen C."/>
            <person name="Luo L."/>
            <person name="Zhao B."/>
            <person name="Wang Z."/>
            <person name="Yu L."/>
            <person name="Li Y."/>
            <person name="Sun Y."/>
            <person name="Li W."/>
            <person name="Chen Y."/>
            <person name="Li Y."/>
            <person name="Zhang Y."/>
            <person name="Ai D."/>
            <person name="Zhao J."/>
            <person name="Shang C."/>
            <person name="Ma Y."/>
            <person name="Wu B."/>
            <person name="Wang M."/>
            <person name="Gao L."/>
            <person name="Sun D."/>
            <person name="Zhang P."/>
            <person name="Guo F."/>
            <person name="Wang W."/>
            <person name="Li Y."/>
            <person name="Wang J."/>
            <person name="Varshney R.K."/>
            <person name="Wang J."/>
            <person name="Ling H.Q."/>
            <person name="Wan P."/>
        </authorList>
    </citation>
    <scope>NUCLEOTIDE SEQUENCE</scope>
    <source>
        <strain evidence="2">cv. Jingnong 6</strain>
    </source>
</reference>
<organism evidence="1 2">
    <name type="scientific">Phaseolus angularis</name>
    <name type="common">Azuki bean</name>
    <name type="synonym">Vigna angularis</name>
    <dbReference type="NCBI Taxonomy" id="3914"/>
    <lineage>
        <taxon>Eukaryota</taxon>
        <taxon>Viridiplantae</taxon>
        <taxon>Streptophyta</taxon>
        <taxon>Embryophyta</taxon>
        <taxon>Tracheophyta</taxon>
        <taxon>Spermatophyta</taxon>
        <taxon>Magnoliopsida</taxon>
        <taxon>eudicotyledons</taxon>
        <taxon>Gunneridae</taxon>
        <taxon>Pentapetalae</taxon>
        <taxon>rosids</taxon>
        <taxon>fabids</taxon>
        <taxon>Fabales</taxon>
        <taxon>Fabaceae</taxon>
        <taxon>Papilionoideae</taxon>
        <taxon>50 kb inversion clade</taxon>
        <taxon>NPAAA clade</taxon>
        <taxon>indigoferoid/millettioid clade</taxon>
        <taxon>Phaseoleae</taxon>
        <taxon>Vigna</taxon>
    </lineage>
</organism>
<accession>A0A0L9TVC4</accession>
<dbReference type="Proteomes" id="UP000053144">
    <property type="component" value="Chromosome 2"/>
</dbReference>
<evidence type="ECO:0000313" key="2">
    <source>
        <dbReference type="Proteomes" id="UP000053144"/>
    </source>
</evidence>
<evidence type="ECO:0000313" key="1">
    <source>
        <dbReference type="EMBL" id="KOM34533.1"/>
    </source>
</evidence>
<protein>
    <submittedName>
        <fullName evidence="1">Uncharacterized protein</fullName>
    </submittedName>
</protein>
<gene>
    <name evidence="1" type="ORF">LR48_Vigan02g068300</name>
</gene>
<dbReference type="EMBL" id="CM003372">
    <property type="protein sequence ID" value="KOM34533.1"/>
    <property type="molecule type" value="Genomic_DNA"/>
</dbReference>